<keyword evidence="1" id="KW-0808">Transferase</keyword>
<organism evidence="1 2">
    <name type="scientific">Melia azedarach</name>
    <name type="common">Chinaberry tree</name>
    <dbReference type="NCBI Taxonomy" id="155640"/>
    <lineage>
        <taxon>Eukaryota</taxon>
        <taxon>Viridiplantae</taxon>
        <taxon>Streptophyta</taxon>
        <taxon>Embryophyta</taxon>
        <taxon>Tracheophyta</taxon>
        <taxon>Spermatophyta</taxon>
        <taxon>Magnoliopsida</taxon>
        <taxon>eudicotyledons</taxon>
        <taxon>Gunneridae</taxon>
        <taxon>Pentapetalae</taxon>
        <taxon>rosids</taxon>
        <taxon>malvids</taxon>
        <taxon>Sapindales</taxon>
        <taxon>Meliaceae</taxon>
        <taxon>Melia</taxon>
    </lineage>
</organism>
<sequence length="829" mass="92362">MVTVFSTTHRKLIIWAIFFICHVASTTNIFVSASQLEREALLNSGWWRNWTSNSDNTISDHCKWDGITCSKTGSVTQVNLEEHNIKGDLDLLNFSCFPNLELLNLQKNNISGSIPSQIGSLSKLRQLYLRVNHLTGVVPKEIGRLRNLELLILSRNNLNGPIPSSIGNLTNLKNLVLESNNLNGLLPPEVGNLKNLIGLDVQDNNLVGPIPSTLYHLTNLIFLNLDLNQFNGSIPTEIGNLKNLKMLHMGGNNLLGPIPSTLSHLSNLWDLNLSSNQFNSSIPPEVGDLNGLTSLDLSNNNIQGTIPPELTKLSQLQKLNLSINLISGHIPNGIGNLFNLQYLDLSGNKLTGIISTAIGNCVGLKNMSFSRNNLSGGIPQNIGEMNFLDHLDLSHNKFSGTIPKFIRPLNSLDLSYNNLEGEIPTNLQDNPPQNFVGNKGLCGNIMGFPSCATPETPAHSTNLFIKVFVPVTVVLALLIFAIIVFFKCINKNLKRRISVANNIDGLSVWNYDGRIAYDDLIEATEDFDIKYCIGTGGYGSVYKAQLPNGKVVALKKLHNTETEEVAFVNSFCNEAQVLSKVRHRNIVKFFGFCLHRRCMFLIYEYMERGSLFCILCNDDEAIELDWIKRVNIVKSVANALSYLHHDCIPSIVHRDISSSNILLNSKLEVFIADFGTARILHLDSSNRTIVAGTYGYIAPELAYTMVVTEKCDVYSFGVLALEVLMGRHPGDLLSSLSDPRTTLMDVLDQRLSAPVDRKVVEDIMRVMIIAFACLQSKAKYRPTMHRVSQEFLACRTPLTKPFQEISISELRNRGMYFVDEFDCPLYMQY</sequence>
<dbReference type="EMBL" id="CM051404">
    <property type="protein sequence ID" value="KAJ4707477.1"/>
    <property type="molecule type" value="Genomic_DNA"/>
</dbReference>
<name>A0ACC1X818_MELAZ</name>
<accession>A0ACC1X818</accession>
<evidence type="ECO:0000313" key="2">
    <source>
        <dbReference type="Proteomes" id="UP001164539"/>
    </source>
</evidence>
<dbReference type="Proteomes" id="UP001164539">
    <property type="component" value="Chromosome 11"/>
</dbReference>
<evidence type="ECO:0000313" key="1">
    <source>
        <dbReference type="EMBL" id="KAJ4707477.1"/>
    </source>
</evidence>
<gene>
    <name evidence="1" type="ORF">OWV82_020994</name>
</gene>
<keyword evidence="2" id="KW-1185">Reference proteome</keyword>
<proteinExistence type="predicted"/>
<reference evidence="1 2" key="1">
    <citation type="journal article" date="2023" name="Science">
        <title>Complex scaffold remodeling in plant triterpene biosynthesis.</title>
        <authorList>
            <person name="De La Pena R."/>
            <person name="Hodgson H."/>
            <person name="Liu J.C."/>
            <person name="Stephenson M.J."/>
            <person name="Martin A.C."/>
            <person name="Owen C."/>
            <person name="Harkess A."/>
            <person name="Leebens-Mack J."/>
            <person name="Jimenez L.E."/>
            <person name="Osbourn A."/>
            <person name="Sattely E.S."/>
        </authorList>
    </citation>
    <scope>NUCLEOTIDE SEQUENCE [LARGE SCALE GENOMIC DNA]</scope>
    <source>
        <strain evidence="2">cv. JPN11</strain>
        <tissue evidence="1">Leaf</tissue>
    </source>
</reference>
<comment type="caution">
    <text evidence="1">The sequence shown here is derived from an EMBL/GenBank/DDBJ whole genome shotgun (WGS) entry which is preliminary data.</text>
</comment>
<keyword evidence="1" id="KW-0418">Kinase</keyword>
<keyword evidence="1" id="KW-0675">Receptor</keyword>
<protein>
    <submittedName>
        <fullName evidence="1">Receptor protein kinase</fullName>
    </submittedName>
</protein>